<dbReference type="GO" id="GO:0101031">
    <property type="term" value="C:protein folding chaperone complex"/>
    <property type="evidence" value="ECO:0007669"/>
    <property type="project" value="TreeGrafter"/>
</dbReference>
<keyword evidence="3" id="KW-1185">Reference proteome</keyword>
<dbReference type="GO" id="GO:0044183">
    <property type="term" value="F:protein folding chaperone"/>
    <property type="evidence" value="ECO:0007669"/>
    <property type="project" value="TreeGrafter"/>
</dbReference>
<dbReference type="Proteomes" id="UP000734854">
    <property type="component" value="Unassembled WGS sequence"/>
</dbReference>
<dbReference type="PANTHER" id="PTHR15852">
    <property type="entry name" value="PLASTID TRANSCRIPTIONALLY ACTIVE PROTEIN"/>
    <property type="match status" value="1"/>
</dbReference>
<dbReference type="EMBL" id="JACMSC010000003">
    <property type="protein sequence ID" value="KAG6527906.1"/>
    <property type="molecule type" value="Genomic_DNA"/>
</dbReference>
<sequence>MEYSPILSKATLPPLNPYDPALLMASVVCCFTSVGNPANPPLKPSLSPCNLSQKSNLPFHGPIFPCGRSHFQSFKAKFLAKQATENDAVDTKKATKTSSLVCADCDGNGAKVCTQCEGAGVNSVDHFNGQFKAGALCWLCRGKKEILCGNCNGAGFLGGFMSTLDQTST</sequence>
<dbReference type="Gene3D" id="2.10.230.10">
    <property type="entry name" value="Heat shock protein DnaJ, cysteine-rich domain"/>
    <property type="match status" value="1"/>
</dbReference>
<evidence type="ECO:0000259" key="1">
    <source>
        <dbReference type="Pfam" id="PF25436"/>
    </source>
</evidence>
<dbReference type="InterPro" id="IPR057453">
    <property type="entry name" value="BSD2_CRD"/>
</dbReference>
<dbReference type="SUPFAM" id="SSF57938">
    <property type="entry name" value="DnaJ/Hsp40 cysteine-rich domain"/>
    <property type="match status" value="1"/>
</dbReference>
<evidence type="ECO:0000313" key="3">
    <source>
        <dbReference type="Proteomes" id="UP000734854"/>
    </source>
</evidence>
<gene>
    <name evidence="2" type="ORF">ZIOFF_010041</name>
</gene>
<organism evidence="2 3">
    <name type="scientific">Zingiber officinale</name>
    <name type="common">Ginger</name>
    <name type="synonym">Amomum zingiber</name>
    <dbReference type="NCBI Taxonomy" id="94328"/>
    <lineage>
        <taxon>Eukaryota</taxon>
        <taxon>Viridiplantae</taxon>
        <taxon>Streptophyta</taxon>
        <taxon>Embryophyta</taxon>
        <taxon>Tracheophyta</taxon>
        <taxon>Spermatophyta</taxon>
        <taxon>Magnoliopsida</taxon>
        <taxon>Liliopsida</taxon>
        <taxon>Zingiberales</taxon>
        <taxon>Zingiberaceae</taxon>
        <taxon>Zingiber</taxon>
    </lineage>
</organism>
<name>A0A8J5HI94_ZINOF</name>
<dbReference type="GO" id="GO:0009570">
    <property type="term" value="C:chloroplast stroma"/>
    <property type="evidence" value="ECO:0007669"/>
    <property type="project" value="TreeGrafter"/>
</dbReference>
<dbReference type="PANTHER" id="PTHR15852:SF51">
    <property type="entry name" value="PROTEIN BUNDLE SHEATH DEFECTIVE 2, CHLOROPLASTIC"/>
    <property type="match status" value="1"/>
</dbReference>
<protein>
    <recommendedName>
        <fullName evidence="1">BSD2 cysteine rich domain-containing protein</fullName>
    </recommendedName>
</protein>
<evidence type="ECO:0000313" key="2">
    <source>
        <dbReference type="EMBL" id="KAG6527906.1"/>
    </source>
</evidence>
<dbReference type="AlphaFoldDB" id="A0A8J5HI94"/>
<dbReference type="Pfam" id="PF25436">
    <property type="entry name" value="BSD2_CRD"/>
    <property type="match status" value="1"/>
</dbReference>
<proteinExistence type="predicted"/>
<comment type="caution">
    <text evidence="2">The sequence shown here is derived from an EMBL/GenBank/DDBJ whole genome shotgun (WGS) entry which is preliminary data.</text>
</comment>
<reference evidence="2 3" key="1">
    <citation type="submission" date="2020-08" db="EMBL/GenBank/DDBJ databases">
        <title>Plant Genome Project.</title>
        <authorList>
            <person name="Zhang R.-G."/>
        </authorList>
    </citation>
    <scope>NUCLEOTIDE SEQUENCE [LARGE SCALE GENOMIC DNA]</scope>
    <source>
        <tissue evidence="2">Rhizome</tissue>
    </source>
</reference>
<dbReference type="InterPro" id="IPR036410">
    <property type="entry name" value="HSP_DnaJ_Cys-rich_dom_sf"/>
</dbReference>
<feature type="domain" description="BSD2 cysteine rich" evidence="1">
    <location>
        <begin position="99"/>
        <end position="166"/>
    </location>
</feature>
<accession>A0A8J5HI94</accession>